<dbReference type="SUPFAM" id="SSF47986">
    <property type="entry name" value="DEATH domain"/>
    <property type="match status" value="1"/>
</dbReference>
<feature type="region of interest" description="Disordered" evidence="1">
    <location>
        <begin position="240"/>
        <end position="261"/>
    </location>
</feature>
<name>A0ABQ9EGF8_TEGGR</name>
<dbReference type="PROSITE" id="PS50835">
    <property type="entry name" value="IG_LIKE"/>
    <property type="match status" value="2"/>
</dbReference>
<keyword evidence="5" id="KW-1185">Reference proteome</keyword>
<dbReference type="InterPro" id="IPR029030">
    <property type="entry name" value="Caspase-like_dom_sf"/>
</dbReference>
<evidence type="ECO:0000259" key="2">
    <source>
        <dbReference type="PROSITE" id="PS50208"/>
    </source>
</evidence>
<dbReference type="SUPFAM" id="SSF48726">
    <property type="entry name" value="Immunoglobulin"/>
    <property type="match status" value="2"/>
</dbReference>
<dbReference type="InterPro" id="IPR011600">
    <property type="entry name" value="Pept_C14_caspase"/>
</dbReference>
<dbReference type="InterPro" id="IPR052039">
    <property type="entry name" value="Caspase-related_regulators"/>
</dbReference>
<dbReference type="SMART" id="SM00408">
    <property type="entry name" value="IGc2"/>
    <property type="match status" value="2"/>
</dbReference>
<dbReference type="Pfam" id="PF00656">
    <property type="entry name" value="Peptidase_C14"/>
    <property type="match status" value="1"/>
</dbReference>
<feature type="domain" description="Ig-like" evidence="3">
    <location>
        <begin position="124"/>
        <end position="222"/>
    </location>
</feature>
<evidence type="ECO:0008006" key="6">
    <source>
        <dbReference type="Google" id="ProtNLM"/>
    </source>
</evidence>
<dbReference type="Gene3D" id="1.10.533.10">
    <property type="entry name" value="Death Domain, Fas"/>
    <property type="match status" value="1"/>
</dbReference>
<dbReference type="InterPro" id="IPR001309">
    <property type="entry name" value="Pept_C14_p20"/>
</dbReference>
<organism evidence="4 5">
    <name type="scientific">Tegillarca granosa</name>
    <name type="common">Malaysian cockle</name>
    <name type="synonym">Anadara granosa</name>
    <dbReference type="NCBI Taxonomy" id="220873"/>
    <lineage>
        <taxon>Eukaryota</taxon>
        <taxon>Metazoa</taxon>
        <taxon>Spiralia</taxon>
        <taxon>Lophotrochozoa</taxon>
        <taxon>Mollusca</taxon>
        <taxon>Bivalvia</taxon>
        <taxon>Autobranchia</taxon>
        <taxon>Pteriomorphia</taxon>
        <taxon>Arcoida</taxon>
        <taxon>Arcoidea</taxon>
        <taxon>Arcidae</taxon>
        <taxon>Tegillarca</taxon>
    </lineage>
</organism>
<evidence type="ECO:0000313" key="4">
    <source>
        <dbReference type="EMBL" id="KAJ8304368.1"/>
    </source>
</evidence>
<comment type="caution">
    <text evidence="4">The sequence shown here is derived from an EMBL/GenBank/DDBJ whole genome shotgun (WGS) entry which is preliminary data.</text>
</comment>
<dbReference type="InterPro" id="IPR003598">
    <property type="entry name" value="Ig_sub2"/>
</dbReference>
<evidence type="ECO:0000259" key="3">
    <source>
        <dbReference type="PROSITE" id="PS50835"/>
    </source>
</evidence>
<feature type="domain" description="Caspase family p20" evidence="2">
    <location>
        <begin position="367"/>
        <end position="445"/>
    </location>
</feature>
<sequence length="493" mass="55836">MTLVKLDIMSFSDNQCRNLDCDPDKLISDLPAGMMLQLRDCLDNNPPTSNWRAFLSIISRKFNQYTFSLQEVESKFGCHIYNDSPSSKLFSELSGSGMTAAELVYALDQLKLEKILMKIKKYEPIDIIEQPAIKLRINEGELLQLEVKAIGFPYPRYQWFKEIGDDFEEVQHATDRVLRIEDTKYVVLSKFNERKEVQKSTDAGVYCCRLHNGDKDNQVDFSGYSTVIIDEAKKPELYNYKNGDEDSWTPSSNLEKDPPSDDLQFNPSKTLLPYITVQPRDNSVIAGEAVTLTCQACGQEPMMYKWYRNEQLVFQTPETFYKIQFATSSHAGTYKCIATNGLGSTHSNNVKLIVDAVVPVDMSPSATDKVALLIGNFDYRNESILKAPRHDVLKLAEIFRSLNFKVVSLLNLSKDEMILAVQEFVNLLGRGVYGVFYFCGHGFEEDGRCYLVPPDAPAGYTVDDCVCANDVQALIQRTDLALLCMILDICRIK</sequence>
<gene>
    <name evidence="4" type="ORF">KUTeg_017951</name>
</gene>
<dbReference type="InterPro" id="IPR003599">
    <property type="entry name" value="Ig_sub"/>
</dbReference>
<evidence type="ECO:0000313" key="5">
    <source>
        <dbReference type="Proteomes" id="UP001217089"/>
    </source>
</evidence>
<dbReference type="PANTHER" id="PTHR22576">
    <property type="entry name" value="MUCOSA ASSOCIATED LYMPHOID TISSUE LYMPHOMA TRANSLOCATION PROTEIN 1/PARACASPASE"/>
    <property type="match status" value="1"/>
</dbReference>
<dbReference type="Gene3D" id="3.40.50.1460">
    <property type="match status" value="1"/>
</dbReference>
<dbReference type="InterPro" id="IPR013783">
    <property type="entry name" value="Ig-like_fold"/>
</dbReference>
<dbReference type="EMBL" id="JARBDR010000903">
    <property type="protein sequence ID" value="KAJ8304368.1"/>
    <property type="molecule type" value="Genomic_DNA"/>
</dbReference>
<dbReference type="InterPro" id="IPR011029">
    <property type="entry name" value="DEATH-like_dom_sf"/>
</dbReference>
<reference evidence="4 5" key="1">
    <citation type="submission" date="2022-12" db="EMBL/GenBank/DDBJ databases">
        <title>Chromosome-level genome of Tegillarca granosa.</title>
        <authorList>
            <person name="Kim J."/>
        </authorList>
    </citation>
    <scope>NUCLEOTIDE SEQUENCE [LARGE SCALE GENOMIC DNA]</scope>
    <source>
        <strain evidence="4">Teg-2019</strain>
        <tissue evidence="4">Adductor muscle</tissue>
    </source>
</reference>
<dbReference type="Proteomes" id="UP001217089">
    <property type="component" value="Unassembled WGS sequence"/>
</dbReference>
<feature type="domain" description="Ig-like" evidence="3">
    <location>
        <begin position="273"/>
        <end position="351"/>
    </location>
</feature>
<dbReference type="PANTHER" id="PTHR22576:SF37">
    <property type="entry name" value="MUCOSA-ASSOCIATED LYMPHOID TISSUE LYMPHOMA TRANSLOCATION PROTEIN 1"/>
    <property type="match status" value="1"/>
</dbReference>
<evidence type="ECO:0000256" key="1">
    <source>
        <dbReference type="SAM" id="MobiDB-lite"/>
    </source>
</evidence>
<proteinExistence type="predicted"/>
<protein>
    <recommendedName>
        <fullName evidence="6">Mucosa-associated lymphoid tissue lymphoma translocation protein 1</fullName>
    </recommendedName>
</protein>
<dbReference type="Gene3D" id="2.60.40.10">
    <property type="entry name" value="Immunoglobulins"/>
    <property type="match status" value="2"/>
</dbReference>
<dbReference type="SMART" id="SM00409">
    <property type="entry name" value="IG"/>
    <property type="match status" value="1"/>
</dbReference>
<dbReference type="InterPro" id="IPR036179">
    <property type="entry name" value="Ig-like_dom_sf"/>
</dbReference>
<dbReference type="PROSITE" id="PS50208">
    <property type="entry name" value="CASPASE_P20"/>
    <property type="match status" value="1"/>
</dbReference>
<accession>A0ABQ9EGF8</accession>
<dbReference type="SUPFAM" id="SSF52129">
    <property type="entry name" value="Caspase-like"/>
    <property type="match status" value="1"/>
</dbReference>
<dbReference type="InterPro" id="IPR007110">
    <property type="entry name" value="Ig-like_dom"/>
</dbReference>
<dbReference type="Pfam" id="PF13927">
    <property type="entry name" value="Ig_3"/>
    <property type="match status" value="1"/>
</dbReference>